<organism evidence="11 12">
    <name type="scientific">Dyella koreensis</name>
    <dbReference type="NCBI Taxonomy" id="311235"/>
    <lineage>
        <taxon>Bacteria</taxon>
        <taxon>Pseudomonadati</taxon>
        <taxon>Pseudomonadota</taxon>
        <taxon>Gammaproteobacteria</taxon>
        <taxon>Lysobacterales</taxon>
        <taxon>Rhodanobacteraceae</taxon>
        <taxon>Dyella</taxon>
    </lineage>
</organism>
<dbReference type="EMBL" id="JADIKD010000012">
    <property type="protein sequence ID" value="MFK2919197.1"/>
    <property type="molecule type" value="Genomic_DNA"/>
</dbReference>
<keyword evidence="6" id="KW-0051">Antiviral defense</keyword>
<evidence type="ECO:0000256" key="4">
    <source>
        <dbReference type="ARBA" id="ARBA00022741"/>
    </source>
</evidence>
<feature type="transmembrane region" description="Helical" evidence="9">
    <location>
        <begin position="76"/>
        <end position="96"/>
    </location>
</feature>
<keyword evidence="4" id="KW-0547">Nucleotide-binding</keyword>
<dbReference type="Proteomes" id="UP001620408">
    <property type="component" value="Unassembled WGS sequence"/>
</dbReference>
<gene>
    <name evidence="11" type="ORF">ISS97_18145</name>
</gene>
<dbReference type="InterPro" id="IPR043760">
    <property type="entry name" value="PycTM_dom"/>
</dbReference>
<keyword evidence="2" id="KW-1003">Cell membrane</keyword>
<keyword evidence="12" id="KW-1185">Reference proteome</keyword>
<dbReference type="Pfam" id="PF18967">
    <property type="entry name" value="PycTM"/>
    <property type="match status" value="1"/>
</dbReference>
<comment type="caution">
    <text evidence="11">The sequence shown here is derived from an EMBL/GenBank/DDBJ whole genome shotgun (WGS) entry which is preliminary data.</text>
</comment>
<evidence type="ECO:0000256" key="2">
    <source>
        <dbReference type="ARBA" id="ARBA00022475"/>
    </source>
</evidence>
<dbReference type="RefSeq" id="WP_379983180.1">
    <property type="nucleotide sequence ID" value="NZ_JADIKD010000012.1"/>
</dbReference>
<evidence type="ECO:0000259" key="10">
    <source>
        <dbReference type="Pfam" id="PF18967"/>
    </source>
</evidence>
<keyword evidence="3 9" id="KW-0812">Transmembrane</keyword>
<keyword evidence="7 9" id="KW-0472">Membrane</keyword>
<evidence type="ECO:0000313" key="12">
    <source>
        <dbReference type="Proteomes" id="UP001620408"/>
    </source>
</evidence>
<evidence type="ECO:0000256" key="1">
    <source>
        <dbReference type="ARBA" id="ARBA00004236"/>
    </source>
</evidence>
<evidence type="ECO:0000256" key="3">
    <source>
        <dbReference type="ARBA" id="ARBA00022692"/>
    </source>
</evidence>
<accession>A0ABW8K8I5</accession>
<reference evidence="11 12" key="1">
    <citation type="submission" date="2020-10" db="EMBL/GenBank/DDBJ databases">
        <title>Phylogeny of dyella-like bacteria.</title>
        <authorList>
            <person name="Fu J."/>
        </authorList>
    </citation>
    <scope>NUCLEOTIDE SEQUENCE [LARGE SCALE GENOMIC DNA]</scope>
    <source>
        <strain evidence="11 12">BB4</strain>
    </source>
</reference>
<proteinExistence type="predicted"/>
<evidence type="ECO:0000256" key="7">
    <source>
        <dbReference type="ARBA" id="ARBA00023136"/>
    </source>
</evidence>
<comment type="subcellular location">
    <subcellularLocation>
        <location evidence="1">Cell membrane</location>
    </subcellularLocation>
</comment>
<name>A0ABW8K8I5_9GAMM</name>
<evidence type="ECO:0000256" key="5">
    <source>
        <dbReference type="ARBA" id="ARBA00022989"/>
    </source>
</evidence>
<evidence type="ECO:0000256" key="6">
    <source>
        <dbReference type="ARBA" id="ARBA00023118"/>
    </source>
</evidence>
<protein>
    <recommendedName>
        <fullName evidence="10">Pycsar effector protein domain-containing protein</fullName>
    </recommendedName>
</protein>
<feature type="transmembrane region" description="Helical" evidence="9">
    <location>
        <begin position="188"/>
        <end position="212"/>
    </location>
</feature>
<evidence type="ECO:0000256" key="9">
    <source>
        <dbReference type="SAM" id="Phobius"/>
    </source>
</evidence>
<feature type="transmembrane region" description="Helical" evidence="9">
    <location>
        <begin position="108"/>
        <end position="132"/>
    </location>
</feature>
<evidence type="ECO:0000313" key="11">
    <source>
        <dbReference type="EMBL" id="MFK2919197.1"/>
    </source>
</evidence>
<feature type="domain" description="Pycsar effector protein" evidence="10">
    <location>
        <begin position="58"/>
        <end position="210"/>
    </location>
</feature>
<feature type="region of interest" description="Disordered" evidence="8">
    <location>
        <begin position="1"/>
        <end position="22"/>
    </location>
</feature>
<keyword evidence="5 9" id="KW-1133">Transmembrane helix</keyword>
<evidence type="ECO:0000256" key="8">
    <source>
        <dbReference type="SAM" id="MobiDB-lite"/>
    </source>
</evidence>
<sequence>MTGTQEQSRGEGANIPTPPDIAAVTMLPPSDRVPHAPEVGMRGHQSDATGQPATMTFASESHEYIREYIRNADQKAIFYFSVCSALLAFEHTQNWSQRWTKLPSEWSALDLVTCAAMIGLALAAACFLYVVIPRLGGSPRGLIFFKSVAAYANAEEYVSDVVKRSEADLASEKLRHCHELAKVASSKYTALAAGLRVGGVAILCSLVLLVSVPPRNGNDPTKPPTTSAPSLK</sequence>